<feature type="transmembrane region" description="Helical" evidence="1">
    <location>
        <begin position="6"/>
        <end position="25"/>
    </location>
</feature>
<dbReference type="Proteomes" id="UP000198520">
    <property type="component" value="Unassembled WGS sequence"/>
</dbReference>
<evidence type="ECO:0000313" key="2">
    <source>
        <dbReference type="EMBL" id="SFE65400.1"/>
    </source>
</evidence>
<protein>
    <submittedName>
        <fullName evidence="2">Uncharacterized protein</fullName>
    </submittedName>
</protein>
<dbReference type="OrthoDB" id="7054801at2"/>
<organism evidence="2 3">
    <name type="scientific">Flavimobilis marinus</name>
    <dbReference type="NCBI Taxonomy" id="285351"/>
    <lineage>
        <taxon>Bacteria</taxon>
        <taxon>Bacillati</taxon>
        <taxon>Actinomycetota</taxon>
        <taxon>Actinomycetes</taxon>
        <taxon>Micrococcales</taxon>
        <taxon>Jonesiaceae</taxon>
        <taxon>Flavimobilis</taxon>
    </lineage>
</organism>
<feature type="transmembrane region" description="Helical" evidence="1">
    <location>
        <begin position="225"/>
        <end position="247"/>
    </location>
</feature>
<feature type="transmembrane region" description="Helical" evidence="1">
    <location>
        <begin position="65"/>
        <end position="84"/>
    </location>
</feature>
<keyword evidence="1" id="KW-1133">Transmembrane helix</keyword>
<feature type="transmembrane region" description="Helical" evidence="1">
    <location>
        <begin position="133"/>
        <end position="159"/>
    </location>
</feature>
<proteinExistence type="predicted"/>
<feature type="transmembrane region" description="Helical" evidence="1">
    <location>
        <begin position="96"/>
        <end position="113"/>
    </location>
</feature>
<feature type="transmembrane region" description="Helical" evidence="1">
    <location>
        <begin position="259"/>
        <end position="279"/>
    </location>
</feature>
<feature type="transmembrane region" description="Helical" evidence="1">
    <location>
        <begin position="194"/>
        <end position="213"/>
    </location>
</feature>
<evidence type="ECO:0000313" key="3">
    <source>
        <dbReference type="Proteomes" id="UP000198520"/>
    </source>
</evidence>
<feature type="transmembrane region" description="Helical" evidence="1">
    <location>
        <begin position="32"/>
        <end position="53"/>
    </location>
</feature>
<dbReference type="Pfam" id="PF18948">
    <property type="entry name" value="DUF5692"/>
    <property type="match status" value="1"/>
</dbReference>
<dbReference type="EMBL" id="FONZ01000001">
    <property type="protein sequence ID" value="SFE65400.1"/>
    <property type="molecule type" value="Genomic_DNA"/>
</dbReference>
<keyword evidence="1" id="KW-0472">Membrane</keyword>
<dbReference type="AlphaFoldDB" id="A0A1I2CCK1"/>
<accession>A0A1I2CCK1</accession>
<reference evidence="3" key="1">
    <citation type="submission" date="2016-10" db="EMBL/GenBank/DDBJ databases">
        <authorList>
            <person name="Varghese N."/>
            <person name="Submissions S."/>
        </authorList>
    </citation>
    <scope>NUCLEOTIDE SEQUENCE [LARGE SCALE GENOMIC DNA]</scope>
    <source>
        <strain evidence="3">DSM 19083</strain>
    </source>
</reference>
<dbReference type="RefSeq" id="WP_093375574.1">
    <property type="nucleotide sequence ID" value="NZ_BNAN01000001.1"/>
</dbReference>
<feature type="transmembrane region" description="Helical" evidence="1">
    <location>
        <begin position="171"/>
        <end position="188"/>
    </location>
</feature>
<dbReference type="InterPro" id="IPR043747">
    <property type="entry name" value="DUF5692"/>
</dbReference>
<keyword evidence="3" id="KW-1185">Reference proteome</keyword>
<keyword evidence="1" id="KW-0812">Transmembrane</keyword>
<sequence>MFLFDSIPWYAALMWVVVLAALIGFNELTRRYRWAGIAIFIALPIILTIFVWPTTAGEGSSTGSWFHWVKVYSALAGALGFMALRYYPKLARNKFALWFPPAILGLNILEAVIRDFEVYGLEGMVDGVFMNGGPWNIMNGVAGILNLVTICGWAGIYISRDKTKDMIWPDMLWFWIIAYDLWNFAYVYNAVGDHAFYAGAALLISCTIPAFFIKRGAWLQHRASTLALWMMFTMAFPAFASTSMFAVETSRSETALFTVSLVSLLANIAVVVYQVHVIVTRRRNPLKDELFTHLEAYKKVAAGRDLPMPDAGTSRREPALV</sequence>
<gene>
    <name evidence="2" type="ORF">SAMN04488035_0038</name>
</gene>
<name>A0A1I2CCK1_9MICO</name>
<evidence type="ECO:0000256" key="1">
    <source>
        <dbReference type="SAM" id="Phobius"/>
    </source>
</evidence>
<dbReference type="STRING" id="285351.SAMN04488035_0038"/>